<dbReference type="PANTHER" id="PTHR20920:SF2">
    <property type="entry name" value="SOMATOMEDIN-B AND THROMBOSPONDIN TYPE-1 DOMAIN-CONTAINING PROTEIN"/>
    <property type="match status" value="1"/>
</dbReference>
<evidence type="ECO:0000313" key="3">
    <source>
        <dbReference type="Proteomes" id="UP000586704"/>
    </source>
</evidence>
<name>A0A7L4N664_9AVES</name>
<reference evidence="2 3" key="1">
    <citation type="submission" date="2020-02" db="EMBL/GenBank/DDBJ databases">
        <title>Bird 10,000 Genomes (B10K) Project - Family phase.</title>
        <authorList>
            <person name="Zhang G."/>
        </authorList>
    </citation>
    <scope>NUCLEOTIDE SEQUENCE [LARGE SCALE GENOMIC DNA]</scope>
    <source>
        <strain evidence="2">B10K-DU-013-51</strain>
        <tissue evidence="2">Mixed tissue sample</tissue>
    </source>
</reference>
<organism evidence="2 3">
    <name type="scientific">Ceyx cyanopectus</name>
    <name type="common">Indigo-banded kingfisher</name>
    <dbReference type="NCBI Taxonomy" id="390723"/>
    <lineage>
        <taxon>Eukaryota</taxon>
        <taxon>Metazoa</taxon>
        <taxon>Chordata</taxon>
        <taxon>Craniata</taxon>
        <taxon>Vertebrata</taxon>
        <taxon>Euteleostomi</taxon>
        <taxon>Archelosauria</taxon>
        <taxon>Archosauria</taxon>
        <taxon>Dinosauria</taxon>
        <taxon>Saurischia</taxon>
        <taxon>Theropoda</taxon>
        <taxon>Coelurosauria</taxon>
        <taxon>Aves</taxon>
        <taxon>Neognathae</taxon>
        <taxon>Neoaves</taxon>
        <taxon>Telluraves</taxon>
        <taxon>Coraciimorphae</taxon>
        <taxon>Coraciiformes</taxon>
        <taxon>Alcedinidae</taxon>
        <taxon>Ceyx</taxon>
    </lineage>
</organism>
<dbReference type="Proteomes" id="UP000586704">
    <property type="component" value="Unassembled WGS sequence"/>
</dbReference>
<protein>
    <submittedName>
        <fullName evidence="2">SBSPO protein</fullName>
    </submittedName>
</protein>
<accession>A0A7L4N664</accession>
<dbReference type="InterPro" id="IPR039942">
    <property type="entry name" value="SBSPO"/>
</dbReference>
<evidence type="ECO:0000259" key="1">
    <source>
        <dbReference type="Pfam" id="PF25031"/>
    </source>
</evidence>
<dbReference type="AlphaFoldDB" id="A0A7L4N664"/>
<feature type="non-terminal residue" evidence="2">
    <location>
        <position position="97"/>
    </location>
</feature>
<dbReference type="PANTHER" id="PTHR20920">
    <property type="entry name" value="RPE-SPONDIN"/>
    <property type="match status" value="1"/>
</dbReference>
<evidence type="ECO:0000313" key="2">
    <source>
        <dbReference type="EMBL" id="NXY85499.1"/>
    </source>
</evidence>
<sequence length="97" mass="11181">YCVEFQTERLSGQCAQERRPHARWMQYLRVGHTVCVACQPPAMDPRTRRCSGDGHAADRGKILHWEAVGNSQCQGTWKKIRQLEYCSCPLVHSFIFT</sequence>
<dbReference type="Pfam" id="PF25031">
    <property type="entry name" value="SBSPON_C"/>
    <property type="match status" value="1"/>
</dbReference>
<dbReference type="OrthoDB" id="98591at2759"/>
<feature type="non-terminal residue" evidence="2">
    <location>
        <position position="1"/>
    </location>
</feature>
<dbReference type="InterPro" id="IPR056801">
    <property type="entry name" value="SBSPON_C"/>
</dbReference>
<dbReference type="EMBL" id="VYZU01039648">
    <property type="protein sequence ID" value="NXY85499.1"/>
    <property type="molecule type" value="Genomic_DNA"/>
</dbReference>
<gene>
    <name evidence="2" type="primary">Sbspon_2</name>
    <name evidence="2" type="ORF">CEYCYA_R02684</name>
</gene>
<keyword evidence="3" id="KW-1185">Reference proteome</keyword>
<proteinExistence type="predicted"/>
<feature type="domain" description="SBSPON-like C-terminal" evidence="1">
    <location>
        <begin position="1"/>
        <end position="90"/>
    </location>
</feature>
<comment type="caution">
    <text evidence="2">The sequence shown here is derived from an EMBL/GenBank/DDBJ whole genome shotgun (WGS) entry which is preliminary data.</text>
</comment>